<evidence type="ECO:0000256" key="1">
    <source>
        <dbReference type="SAM" id="SignalP"/>
    </source>
</evidence>
<dbReference type="RefSeq" id="WP_265684727.1">
    <property type="nucleotide sequence ID" value="NZ_CP120865.1"/>
</dbReference>
<evidence type="ECO:0000313" key="3">
    <source>
        <dbReference type="Proteomes" id="UP001209803"/>
    </source>
</evidence>
<proteinExistence type="predicted"/>
<name>A0ABY8FB12_9HYPH</name>
<feature type="chain" id="PRO_5046762442" description="Lipoprotein" evidence="1">
    <location>
        <begin position="22"/>
        <end position="243"/>
    </location>
</feature>
<sequence>MKRTILLVLLGTLLSACAKQAFVDLQNAPVADSNINSRRTAFGDVYLIDLKSGTFNYRGNLVEEDQADRLDIIPASKGNYSESASSNISIKFKGNIQEIKPEITAQITSSLIFSMKKHNQKRFRYPDDVLNAKEVAKFRSNQSPFANDNFRFLFVNQVFSGEKIEYKFNKGKEDGGKFILDVAGQKVEVFFNNSAELICEGDDNACVVSVQVWKLVPNPGGATGYKFVLDTEREAQVVFQGGV</sequence>
<organism evidence="2 3">
    <name type="scientific">Roseibium porphyridii</name>
    <dbReference type="NCBI Taxonomy" id="2866279"/>
    <lineage>
        <taxon>Bacteria</taxon>
        <taxon>Pseudomonadati</taxon>
        <taxon>Pseudomonadota</taxon>
        <taxon>Alphaproteobacteria</taxon>
        <taxon>Hyphomicrobiales</taxon>
        <taxon>Stappiaceae</taxon>
        <taxon>Roseibium</taxon>
    </lineage>
</organism>
<keyword evidence="2" id="KW-0614">Plasmid</keyword>
<evidence type="ECO:0000313" key="2">
    <source>
        <dbReference type="EMBL" id="WFE92647.1"/>
    </source>
</evidence>
<accession>A0ABY8FB12</accession>
<gene>
    <name evidence="2" type="ORF">K1718_27360</name>
</gene>
<dbReference type="Proteomes" id="UP001209803">
    <property type="component" value="Plasmid unnamed2"/>
</dbReference>
<evidence type="ECO:0008006" key="4">
    <source>
        <dbReference type="Google" id="ProtNLM"/>
    </source>
</evidence>
<feature type="signal peptide" evidence="1">
    <location>
        <begin position="1"/>
        <end position="21"/>
    </location>
</feature>
<reference evidence="2 3" key="1">
    <citation type="submission" date="2023-03" db="EMBL/GenBank/DDBJ databases">
        <title>Roseibium porphyridii sp. nov. and Roseibium rhodosorbium sp. nov. isolated from marine algae, Porphyridium cruentum and Rhodosorus marinus, respectively.</title>
        <authorList>
            <person name="Lee M.W."/>
            <person name="Choi B.J."/>
            <person name="Lee J.K."/>
            <person name="Choi D.G."/>
            <person name="Baek J.H."/>
            <person name="Bayburt H."/>
            <person name="Kim J.M."/>
            <person name="Han D.M."/>
            <person name="Kim K.H."/>
            <person name="Jeon C.O."/>
        </authorList>
    </citation>
    <scope>NUCLEOTIDE SEQUENCE [LARGE SCALE GENOMIC DNA]</scope>
    <source>
        <strain evidence="2 3">KMA01</strain>
        <plasmid evidence="2 3">unnamed2</plasmid>
    </source>
</reference>
<dbReference type="PROSITE" id="PS51257">
    <property type="entry name" value="PROKAR_LIPOPROTEIN"/>
    <property type="match status" value="1"/>
</dbReference>
<keyword evidence="3" id="KW-1185">Reference proteome</keyword>
<dbReference type="EMBL" id="CP120865">
    <property type="protein sequence ID" value="WFE92647.1"/>
    <property type="molecule type" value="Genomic_DNA"/>
</dbReference>
<protein>
    <recommendedName>
        <fullName evidence="4">Lipoprotein</fullName>
    </recommendedName>
</protein>
<keyword evidence="1" id="KW-0732">Signal</keyword>
<geneLocation type="plasmid" evidence="2 3">
    <name>unnamed2</name>
</geneLocation>